<evidence type="ECO:0000256" key="1">
    <source>
        <dbReference type="ARBA" id="ARBA00009893"/>
    </source>
</evidence>
<dbReference type="Pfam" id="PF13523">
    <property type="entry name" value="Acetyltransf_8"/>
    <property type="match status" value="1"/>
</dbReference>
<name>M3AYR1_SPHMS</name>
<keyword evidence="4" id="KW-1185">Reference proteome</keyword>
<dbReference type="Proteomes" id="UP000016931">
    <property type="component" value="Unassembled WGS sequence"/>
</dbReference>
<dbReference type="InterPro" id="IPR019432">
    <property type="entry name" value="Acyltransferase_MbtK/IucB-like"/>
</dbReference>
<dbReference type="SMART" id="SM01006">
    <property type="entry name" value="AlcB"/>
    <property type="match status" value="1"/>
</dbReference>
<dbReference type="Gene3D" id="3.40.630.30">
    <property type="match status" value="1"/>
</dbReference>
<protein>
    <recommendedName>
        <fullName evidence="2">Acyltransferase MbtK/IucB-like conserved domain-containing protein</fullName>
    </recommendedName>
</protein>
<dbReference type="GO" id="GO:0016410">
    <property type="term" value="F:N-acyltransferase activity"/>
    <property type="evidence" value="ECO:0007669"/>
    <property type="project" value="TreeGrafter"/>
</dbReference>
<feature type="domain" description="Acyltransferase MbtK/IucB-like conserved" evidence="2">
    <location>
        <begin position="250"/>
        <end position="299"/>
    </location>
</feature>
<dbReference type="PANTHER" id="PTHR31438">
    <property type="entry name" value="LYSINE N-ACYLTRANSFERASE C17G9.06C-RELATED"/>
    <property type="match status" value="1"/>
</dbReference>
<proteinExistence type="inferred from homology"/>
<evidence type="ECO:0000313" key="4">
    <source>
        <dbReference type="Proteomes" id="UP000016931"/>
    </source>
</evidence>
<dbReference type="eggNOG" id="ENOG502RZMI">
    <property type="taxonomic scope" value="Eukaryota"/>
</dbReference>
<dbReference type="HOGENOM" id="CLU_039848_7_1_1"/>
<reference evidence="3 4" key="1">
    <citation type="journal article" date="2012" name="PLoS Pathog.">
        <title>Diverse lifestyles and strategies of plant pathogenesis encoded in the genomes of eighteen Dothideomycetes fungi.</title>
        <authorList>
            <person name="Ohm R.A."/>
            <person name="Feau N."/>
            <person name="Henrissat B."/>
            <person name="Schoch C.L."/>
            <person name="Horwitz B.A."/>
            <person name="Barry K.W."/>
            <person name="Condon B.J."/>
            <person name="Copeland A.C."/>
            <person name="Dhillon B."/>
            <person name="Glaser F."/>
            <person name="Hesse C.N."/>
            <person name="Kosti I."/>
            <person name="LaButti K."/>
            <person name="Lindquist E.A."/>
            <person name="Lucas S."/>
            <person name="Salamov A.A."/>
            <person name="Bradshaw R.E."/>
            <person name="Ciuffetti L."/>
            <person name="Hamelin R.C."/>
            <person name="Kema G.H.J."/>
            <person name="Lawrence C."/>
            <person name="Scott J.A."/>
            <person name="Spatafora J.W."/>
            <person name="Turgeon B.G."/>
            <person name="de Wit P.J.G.M."/>
            <person name="Zhong S."/>
            <person name="Goodwin S.B."/>
            <person name="Grigoriev I.V."/>
        </authorList>
    </citation>
    <scope>NUCLEOTIDE SEQUENCE [LARGE SCALE GENOMIC DNA]</scope>
    <source>
        <strain evidence="3 4">SO2202</strain>
    </source>
</reference>
<dbReference type="PANTHER" id="PTHR31438:SF1">
    <property type="entry name" value="LYSINE N-ACYLTRANSFERASE C17G9.06C-RELATED"/>
    <property type="match status" value="1"/>
</dbReference>
<dbReference type="EMBL" id="KB456264">
    <property type="protein sequence ID" value="EMF12692.1"/>
    <property type="molecule type" value="Genomic_DNA"/>
</dbReference>
<evidence type="ECO:0000259" key="2">
    <source>
        <dbReference type="SMART" id="SM01006"/>
    </source>
</evidence>
<gene>
    <name evidence="3" type="ORF">SEPMUDRAFT_43803</name>
</gene>
<dbReference type="RefSeq" id="XP_016760813.1">
    <property type="nucleotide sequence ID" value="XM_016908904.1"/>
</dbReference>
<organism evidence="3 4">
    <name type="scientific">Sphaerulina musiva (strain SO2202)</name>
    <name type="common">Poplar stem canker fungus</name>
    <name type="synonym">Septoria musiva</name>
    <dbReference type="NCBI Taxonomy" id="692275"/>
    <lineage>
        <taxon>Eukaryota</taxon>
        <taxon>Fungi</taxon>
        <taxon>Dikarya</taxon>
        <taxon>Ascomycota</taxon>
        <taxon>Pezizomycotina</taxon>
        <taxon>Dothideomycetes</taxon>
        <taxon>Dothideomycetidae</taxon>
        <taxon>Mycosphaerellales</taxon>
        <taxon>Mycosphaerellaceae</taxon>
        <taxon>Sphaerulina</taxon>
    </lineage>
</organism>
<dbReference type="OMA" id="VMMSWDG"/>
<dbReference type="AlphaFoldDB" id="M3AYR1"/>
<dbReference type="STRING" id="692275.M3AYR1"/>
<dbReference type="GO" id="GO:0019290">
    <property type="term" value="P:siderophore biosynthetic process"/>
    <property type="evidence" value="ECO:0007669"/>
    <property type="project" value="InterPro"/>
</dbReference>
<accession>M3AYR1</accession>
<sequence length="428" mass="48191">MVSAIDPPAVNGLKPLELTFNLPDGSTVVSIRSAHKAAFGAGDSTYHIYVRDEHIGTWFVDKNLIARVSPAQVLDERAEVDFVRRFETPAAITNGNEDNAEHAITATLEKLWISIYALWLLLHDLDVVPIVLPTHHTQGQEYLVATGLAAPSPFGTTVGDDLQPHRVLLLAREPFWQGAGAPDRLAWLRTRPEASISGFNGHLGVFASQQSFTRKGNVCTTHPLRPPKPAPGTVLYSRYIVELGQHLQIVHIDATNPLHFATYCRWQNSDRVNHGWKERGPDSKHRAYLESQRFDLHTMSCIFLWDGEPAGYCEVGWAKEDNTAPFVASNCNIHIGEFDQNSHVLVGEEKFRGGKRYQAVATSIKHLCFLRDPRTQQVIAEPRVDLSSVPIQARFLPQERKKRIQLPHKHAVLFALQRDRFFQEGHFY</sequence>
<dbReference type="SUPFAM" id="SSF55729">
    <property type="entry name" value="Acyl-CoA N-acyltransferases (Nat)"/>
    <property type="match status" value="1"/>
</dbReference>
<comment type="similarity">
    <text evidence="1">Belongs to the lysine N-acyltransferase MbtK family.</text>
</comment>
<dbReference type="InterPro" id="IPR016181">
    <property type="entry name" value="Acyl_CoA_acyltransferase"/>
</dbReference>
<dbReference type="OrthoDB" id="2241241at2759"/>
<evidence type="ECO:0000313" key="3">
    <source>
        <dbReference type="EMBL" id="EMF12692.1"/>
    </source>
</evidence>
<dbReference type="GeneID" id="27906041"/>